<reference evidence="3 4" key="1">
    <citation type="submission" date="2010-09" db="EMBL/GenBank/DDBJ databases">
        <authorList>
            <person name="Harkins D.M."/>
            <person name="Madupu R."/>
            <person name="Durkin A.S."/>
            <person name="Torralba M."/>
            <person name="Methe B."/>
            <person name="Sutton G.G."/>
            <person name="Nelson K.E."/>
        </authorList>
    </citation>
    <scope>NUCLEOTIDE SEQUENCE [LARGE SCALE GENOMIC DNA]</scope>
    <source>
        <strain evidence="3 4">CRIS 21A-A</strain>
    </source>
</reference>
<comment type="caution">
    <text evidence="3">The sequence shown here is derived from an EMBL/GenBank/DDBJ whole genome shotgun (WGS) entry which is preliminary data.</text>
</comment>
<proteinExistence type="predicted"/>
<name>E1GT35_9BACT</name>
<dbReference type="EMBL" id="ADFQ01000003">
    <property type="protein sequence ID" value="EFN92193.1"/>
    <property type="molecule type" value="Genomic_DNA"/>
</dbReference>
<dbReference type="Proteomes" id="UP000016016">
    <property type="component" value="Unassembled WGS sequence"/>
</dbReference>
<evidence type="ECO:0000256" key="1">
    <source>
        <dbReference type="SAM" id="MobiDB-lite"/>
    </source>
</evidence>
<evidence type="ECO:0000256" key="2">
    <source>
        <dbReference type="SAM" id="SignalP"/>
    </source>
</evidence>
<dbReference type="AlphaFoldDB" id="E1GT35"/>
<accession>E1GT35</accession>
<feature type="signal peptide" evidence="2">
    <location>
        <begin position="1"/>
        <end position="28"/>
    </location>
</feature>
<evidence type="ECO:0008006" key="5">
    <source>
        <dbReference type="Google" id="ProtNLM"/>
    </source>
</evidence>
<gene>
    <name evidence="3" type="ORF">HMPREF9018_1526</name>
</gene>
<feature type="region of interest" description="Disordered" evidence="1">
    <location>
        <begin position="725"/>
        <end position="748"/>
    </location>
</feature>
<evidence type="ECO:0000313" key="3">
    <source>
        <dbReference type="EMBL" id="EFN92193.1"/>
    </source>
</evidence>
<sequence length="748" mass="85570">MIISFSFLRKAKLLCASLLLIASVLTLSSCVNDTLSVPTKTKQALDSYPTTTITMYVGNISMDKNTQIMASELAKNFKAQRPLTRGIKLTGFGKVEAGQDFIATCYIINESTKQVGKFTYKWITALDKDGLLILKDPKGYGKKQNIEVSWISGSPTSNISGDKWRVCAVACGTEKQVKGFNNTNRNAVSFEPNIETVTLENKPRPLGLRNAGSEEPIAFISDGKPLGVKDGVPYARFHFKMPGTLLKIKVLRDDNISRTHKYYLQTNALHPVGVFCPINADNSIKSCSDVSKWWESSSVSYYNYNVEKPEYDVYRLRLDGTSEDAVTITEKDGTKYDLWYVWGMQTGTNATETLMGSLTGGYILKHYNNKKARGPFVSKYNFSKDNGKMRTITVKVNDSEPYPSFNFLNFLSRAAKHNLGAPKTWWDNDLYLQNDRWPNTQFEFRKGANGDVWYKWEEGMQHKKSMPENYVWHMPSLQELTTLFPFPSTDNKWKDQAWDIYFGDPKKNTFKDKYRLWTEWMTLYADLEESNEYMFVRDLFPNNGGDLAEEQMKNVNMEGFHSLFLTKGGTTYSIRFFNSKYYGSKLCCAYKWETKNWPDCQWTSENQLIITSRWIGAAPLRIDDIANENWWNGEESKYNVVRKLPFQKECTSQTGKYANDHSAMTIMAGNTYQGTAYSGHWFRAVSKHLKGTFQRKSYVQKGLIHPFCNRQMCTEKGTWKGLINEEGTGHGTGRQWDLPKTGLDTNPR</sequence>
<keyword evidence="2" id="KW-0732">Signal</keyword>
<evidence type="ECO:0000313" key="4">
    <source>
        <dbReference type="Proteomes" id="UP000016016"/>
    </source>
</evidence>
<dbReference type="RefSeq" id="WP_008446723.1">
    <property type="nucleotide sequence ID" value="NZ_ADFQ01000003.1"/>
</dbReference>
<protein>
    <recommendedName>
        <fullName evidence="5">Lipoprotein</fullName>
    </recommendedName>
</protein>
<feature type="chain" id="PRO_5003146102" description="Lipoprotein" evidence="2">
    <location>
        <begin position="29"/>
        <end position="748"/>
    </location>
</feature>
<organism evidence="3 4">
    <name type="scientific">Prevotella amnii CRIS 21A-A</name>
    <dbReference type="NCBI Taxonomy" id="679191"/>
    <lineage>
        <taxon>Bacteria</taxon>
        <taxon>Pseudomonadati</taxon>
        <taxon>Bacteroidota</taxon>
        <taxon>Bacteroidia</taxon>
        <taxon>Bacteroidales</taxon>
        <taxon>Prevotellaceae</taxon>
        <taxon>Prevotella</taxon>
    </lineage>
</organism>